<comment type="caution">
    <text evidence="1">The sequence shown here is derived from an EMBL/GenBank/DDBJ whole genome shotgun (WGS) entry which is preliminary data.</text>
</comment>
<sequence>MLFFFRDVWFGGGKRDQPFDVIEAIRVVDASQAHIIQEWLAAPFWP</sequence>
<reference evidence="1 2" key="1">
    <citation type="submission" date="2016-10" db="EMBL/GenBank/DDBJ databases">
        <authorList>
            <person name="Varghese N."/>
            <person name="Submissions S."/>
        </authorList>
    </citation>
    <scope>NUCLEOTIDE SEQUENCE [LARGE SCALE GENOMIC DNA]</scope>
    <source>
        <strain evidence="1 2">DSM 24802</strain>
    </source>
</reference>
<keyword evidence="2" id="KW-1185">Reference proteome</keyword>
<accession>A0A1H3C9L4</accession>
<organism evidence="1 2">
    <name type="scientific">Allgaiera indica</name>
    <dbReference type="NCBI Taxonomy" id="765699"/>
    <lineage>
        <taxon>Bacteria</taxon>
        <taxon>Pseudomonadati</taxon>
        <taxon>Pseudomonadota</taxon>
        <taxon>Alphaproteobacteria</taxon>
        <taxon>Rhodobacterales</taxon>
        <taxon>Paracoccaceae</taxon>
        <taxon>Allgaiera</taxon>
    </lineage>
</organism>
<proteinExistence type="predicted"/>
<dbReference type="EMBL" id="FNOB01000018">
    <property type="protein sequence ID" value="SDX50765.1"/>
    <property type="molecule type" value="Genomic_DNA"/>
</dbReference>
<protein>
    <submittedName>
        <fullName evidence="1">Uncharacterized protein</fullName>
    </submittedName>
</protein>
<name>A0A1H3C9L4_9RHOB</name>
<dbReference type="Proteomes" id="UP000199541">
    <property type="component" value="Unassembled WGS sequence"/>
</dbReference>
<evidence type="ECO:0000313" key="2">
    <source>
        <dbReference type="Proteomes" id="UP000199541"/>
    </source>
</evidence>
<gene>
    <name evidence="1" type="ORF">SAMN05444006_11859</name>
</gene>
<evidence type="ECO:0000313" key="1">
    <source>
        <dbReference type="EMBL" id="SDX50765.1"/>
    </source>
</evidence>